<dbReference type="GeneID" id="89922447"/>
<accession>A0AAV9PP27</accession>
<gene>
    <name evidence="1" type="ORF">LTR77_001099</name>
</gene>
<dbReference type="RefSeq" id="XP_064662688.1">
    <property type="nucleotide sequence ID" value="XM_064798361.1"/>
</dbReference>
<protein>
    <submittedName>
        <fullName evidence="1">Uncharacterized protein</fullName>
    </submittedName>
</protein>
<reference evidence="1 2" key="1">
    <citation type="submission" date="2023-08" db="EMBL/GenBank/DDBJ databases">
        <title>Black Yeasts Isolated from many extreme environments.</title>
        <authorList>
            <person name="Coleine C."/>
            <person name="Stajich J.E."/>
            <person name="Selbmann L."/>
        </authorList>
    </citation>
    <scope>NUCLEOTIDE SEQUENCE [LARGE SCALE GENOMIC DNA]</scope>
    <source>
        <strain evidence="1 2">CCFEE 5935</strain>
    </source>
</reference>
<dbReference type="AlphaFoldDB" id="A0AAV9PP27"/>
<dbReference type="Proteomes" id="UP001337655">
    <property type="component" value="Unassembled WGS sequence"/>
</dbReference>
<comment type="caution">
    <text evidence="1">The sequence shown here is derived from an EMBL/GenBank/DDBJ whole genome shotgun (WGS) entry which is preliminary data.</text>
</comment>
<sequence>MDPRPALDDEYGHFTAKGSELWRYLKSPSAAGEHAKSRFDQWEMLEAYGWVEQASSAKQGEDFGIIDGIDHILRGAKGTQVMWRHGTTISSEDLPEGHVYKATDALYQNVFLPEAGVILAFANDGLDSSGNEGLNGFMWDDEKNHLTPLKHWSDVAYLSWKKAVSAEVADIGNLQFVLRRTVNNHETLGVLTRILRDRYPEEEWRWIAPFWPDKEVISWDDEGFKPMLYTPNVRGAAWLLIQHSEIFRKKIIRSVTAYFERGCVDAHPNLLIEIGDQPSVEGGR</sequence>
<keyword evidence="2" id="KW-1185">Reference proteome</keyword>
<evidence type="ECO:0000313" key="2">
    <source>
        <dbReference type="Proteomes" id="UP001337655"/>
    </source>
</evidence>
<name>A0AAV9PP27_9PEZI</name>
<evidence type="ECO:0000313" key="1">
    <source>
        <dbReference type="EMBL" id="KAK5174019.1"/>
    </source>
</evidence>
<proteinExistence type="predicted"/>
<dbReference type="EMBL" id="JAVRRT010000002">
    <property type="protein sequence ID" value="KAK5174019.1"/>
    <property type="molecule type" value="Genomic_DNA"/>
</dbReference>
<organism evidence="1 2">
    <name type="scientific">Saxophila tyrrhenica</name>
    <dbReference type="NCBI Taxonomy" id="1690608"/>
    <lineage>
        <taxon>Eukaryota</taxon>
        <taxon>Fungi</taxon>
        <taxon>Dikarya</taxon>
        <taxon>Ascomycota</taxon>
        <taxon>Pezizomycotina</taxon>
        <taxon>Dothideomycetes</taxon>
        <taxon>Dothideomycetidae</taxon>
        <taxon>Mycosphaerellales</taxon>
        <taxon>Extremaceae</taxon>
        <taxon>Saxophila</taxon>
    </lineage>
</organism>